<evidence type="ECO:0000313" key="2">
    <source>
        <dbReference type="Proteomes" id="UP000663879"/>
    </source>
</evidence>
<sequence>IEPIESDVNAASKKFNRKCFYCKLSGHKKSEWFKWTKEKKTNHRGYFYFDGGTTNTFIKLDRLTSNAQKVIREFRSGNRYSINGLIKIPLNIKSATNVVSEECVIAKMKISINGWSCVQNFIVTDNLVDKDIILDRDFLKKLNY</sequence>
<evidence type="ECO:0000313" key="1">
    <source>
        <dbReference type="EMBL" id="CAF1066237.1"/>
    </source>
</evidence>
<organism evidence="1 2">
    <name type="scientific">Brachionus calyciflorus</name>
    <dbReference type="NCBI Taxonomy" id="104777"/>
    <lineage>
        <taxon>Eukaryota</taxon>
        <taxon>Metazoa</taxon>
        <taxon>Spiralia</taxon>
        <taxon>Gnathifera</taxon>
        <taxon>Rotifera</taxon>
        <taxon>Eurotatoria</taxon>
        <taxon>Monogononta</taxon>
        <taxon>Pseudotrocha</taxon>
        <taxon>Ploima</taxon>
        <taxon>Brachionidae</taxon>
        <taxon>Brachionus</taxon>
    </lineage>
</organism>
<protein>
    <submittedName>
        <fullName evidence="1">Uncharacterized protein</fullName>
    </submittedName>
</protein>
<proteinExistence type="predicted"/>
<keyword evidence="2" id="KW-1185">Reference proteome</keyword>
<dbReference type="AlphaFoldDB" id="A0A814LIA0"/>
<comment type="caution">
    <text evidence="1">The sequence shown here is derived from an EMBL/GenBank/DDBJ whole genome shotgun (WGS) entry which is preliminary data.</text>
</comment>
<dbReference type="Proteomes" id="UP000663879">
    <property type="component" value="Unassembled WGS sequence"/>
</dbReference>
<name>A0A814LIA0_9BILA</name>
<accession>A0A814LIA0</accession>
<dbReference type="EMBL" id="CAJNOC010005957">
    <property type="protein sequence ID" value="CAF1066237.1"/>
    <property type="molecule type" value="Genomic_DNA"/>
</dbReference>
<dbReference type="OrthoDB" id="10222582at2759"/>
<gene>
    <name evidence="1" type="ORF">OXX778_LOCUS19512</name>
</gene>
<reference evidence="1" key="1">
    <citation type="submission" date="2021-02" db="EMBL/GenBank/DDBJ databases">
        <authorList>
            <person name="Nowell W R."/>
        </authorList>
    </citation>
    <scope>NUCLEOTIDE SEQUENCE</scope>
    <source>
        <strain evidence="1">Ploen Becks lab</strain>
    </source>
</reference>
<feature type="non-terminal residue" evidence="1">
    <location>
        <position position="1"/>
    </location>
</feature>